<sequence>MTRRIPRTNGRRGAFQIVMGVVYLVVGSSFFFLPATPSREVTFAWLTAHIPLGWFAALWIIAAAAALVCAFLPRPRDAAGFVSLVAAPGIWAVLFFLSAAINDSPFTAVSGVIYGAFGVLPLIVAGMSGPKDRDLRGAVK</sequence>
<organism evidence="2 3">
    <name type="scientific">Arthrobacter phage Vibaki</name>
    <dbReference type="NCBI Taxonomy" id="2593333"/>
    <lineage>
        <taxon>Viruses</taxon>
        <taxon>Duplodnaviria</taxon>
        <taxon>Heunggongvirae</taxon>
        <taxon>Uroviricota</taxon>
        <taxon>Caudoviricetes</taxon>
        <taxon>Berryhillviridae</taxon>
        <taxon>Vibakivirus</taxon>
        <taxon>Vibakivirus vibaki</taxon>
    </lineage>
</organism>
<gene>
    <name evidence="2" type="primary">25</name>
    <name evidence="2" type="ORF">SEA_VIBAKI_25</name>
</gene>
<proteinExistence type="predicted"/>
<reference evidence="2 3" key="1">
    <citation type="submission" date="2019-06" db="EMBL/GenBank/DDBJ databases">
        <authorList>
            <person name="Alexander J."/>
            <person name="Ertsgaard D.J."/>
            <person name="Fields K.L."/>
            <person name="Fields S.B."/>
            <person name="Humphreys H."/>
            <person name="Kinneman J.E."/>
            <person name="Nelson N.D."/>
            <person name="Olakunle E.K."/>
            <person name="Reimer A.C."/>
            <person name="Robertson C."/>
            <person name="Ross G.V."/>
            <person name="Bonilla J.A."/>
            <person name="Klyczek K."/>
            <person name="Garlena R.A."/>
            <person name="Russell D.A."/>
            <person name="Pope W.H."/>
            <person name="Jacobs-Sera D."/>
            <person name="Hatfull G.F."/>
        </authorList>
    </citation>
    <scope>NUCLEOTIDE SEQUENCE [LARGE SCALE GENOMIC DNA]</scope>
</reference>
<keyword evidence="1" id="KW-0812">Transmembrane</keyword>
<dbReference type="GeneID" id="55813341"/>
<keyword evidence="1" id="KW-0472">Membrane</keyword>
<dbReference type="KEGG" id="vg:55813341"/>
<feature type="transmembrane region" description="Helical" evidence="1">
    <location>
        <begin position="79"/>
        <end position="101"/>
    </location>
</feature>
<feature type="transmembrane region" description="Helical" evidence="1">
    <location>
        <begin position="107"/>
        <end position="127"/>
    </location>
</feature>
<dbReference type="RefSeq" id="YP_009884002.1">
    <property type="nucleotide sequence ID" value="NC_049465.1"/>
</dbReference>
<dbReference type="EMBL" id="MN096362">
    <property type="protein sequence ID" value="QDK01906.1"/>
    <property type="molecule type" value="Genomic_DNA"/>
</dbReference>
<evidence type="ECO:0000313" key="2">
    <source>
        <dbReference type="EMBL" id="QDK01906.1"/>
    </source>
</evidence>
<protein>
    <submittedName>
        <fullName evidence="2">Membrane protein</fullName>
    </submittedName>
</protein>
<name>A0A514TYY8_9CAUD</name>
<keyword evidence="1" id="KW-1133">Transmembrane helix</keyword>
<dbReference type="Proteomes" id="UP000318687">
    <property type="component" value="Segment"/>
</dbReference>
<feature type="transmembrane region" description="Helical" evidence="1">
    <location>
        <begin position="52"/>
        <end position="72"/>
    </location>
</feature>
<keyword evidence="3" id="KW-1185">Reference proteome</keyword>
<evidence type="ECO:0000313" key="3">
    <source>
        <dbReference type="Proteomes" id="UP000318687"/>
    </source>
</evidence>
<evidence type="ECO:0000256" key="1">
    <source>
        <dbReference type="SAM" id="Phobius"/>
    </source>
</evidence>
<feature type="transmembrane region" description="Helical" evidence="1">
    <location>
        <begin position="12"/>
        <end position="32"/>
    </location>
</feature>
<accession>A0A514TYY8</accession>